<dbReference type="Proteomes" id="UP000034810">
    <property type="component" value="Unassembled WGS sequence"/>
</dbReference>
<evidence type="ECO:0000313" key="1">
    <source>
        <dbReference type="EMBL" id="KKS82267.1"/>
    </source>
</evidence>
<evidence type="ECO:0008006" key="3">
    <source>
        <dbReference type="Google" id="ProtNLM"/>
    </source>
</evidence>
<protein>
    <recommendedName>
        <fullName evidence="3">Zinc-binding domain-containing protein</fullName>
    </recommendedName>
</protein>
<accession>A0A0G1C9P0</accession>
<comment type="caution">
    <text evidence="1">The sequence shown here is derived from an EMBL/GenBank/DDBJ whole genome shotgun (WGS) entry which is preliminary data.</text>
</comment>
<gene>
    <name evidence="1" type="ORF">UV58_C0011G0021</name>
</gene>
<sequence length="608" mass="71609">MSQSEIHSTDSASSGQAKICQNCKQNFVIEPEDFDFYKKIDVPPPTWCPECRNIRRLTWREERTLYKSKCDLCGKTTISIHSLGKFFTVYCRECWHSDKWDSMSYGRNYDFSQPFFTQYRKLMESVPRPALTGSNLVNSDYTHASLNCKNCYHVFWTYFSENSQYSFGLFLSKDVYDSYTTDKSDHAYETLHCNRLYKTKFVYFSDDCLDSSFLFNCLGCSNCFGCINLRKKKYCIFNQQFSKEEYEKHLTYWDLGSYQRFQEAKEKFKEFYLSFPHKYAHILNSTNVTGDIIRDTKNCQNCFSALDDVQNCKYLYFGGLKLKDSYDVNVGGDLSELLYETIALTRGSRNMFSAGGSNSKDVRYSDWTYNCSDIFGCIAIKNKKYCILNKQYSKEEYRVLIPKIVEHMNNMPYMDKKGRIYKYGEFFPTETSAYAYNESLAFTWYPKTREEVLNEGWRWQEPKERNYKITVKSQDLPDHIKDIDNSILKETIGCLHEGKCNEQCTTAFRVTREELNFYKKMNLALPRLCPNCRYAQRLNWRNGVKLWHRKCQCGGECSQPMTNNSRQYQNTAKHFHGDSPCPNEFETTFSPDKPEIIYCGGCYKDEFL</sequence>
<proteinExistence type="predicted"/>
<dbReference type="EMBL" id="LCFA01000011">
    <property type="protein sequence ID" value="KKS82267.1"/>
    <property type="molecule type" value="Genomic_DNA"/>
</dbReference>
<evidence type="ECO:0000313" key="2">
    <source>
        <dbReference type="Proteomes" id="UP000034810"/>
    </source>
</evidence>
<organism evidence="1 2">
    <name type="scientific">Candidatus Wolfebacteria bacterium GW2011_GWC1_43_10</name>
    <dbReference type="NCBI Taxonomy" id="1619011"/>
    <lineage>
        <taxon>Bacteria</taxon>
        <taxon>Candidatus Wolfeibacteriota</taxon>
    </lineage>
</organism>
<name>A0A0G1C9P0_9BACT</name>
<reference evidence="1 2" key="1">
    <citation type="journal article" date="2015" name="Nature">
        <title>rRNA introns, odd ribosomes, and small enigmatic genomes across a large radiation of phyla.</title>
        <authorList>
            <person name="Brown C.T."/>
            <person name="Hug L.A."/>
            <person name="Thomas B.C."/>
            <person name="Sharon I."/>
            <person name="Castelle C.J."/>
            <person name="Singh A."/>
            <person name="Wilkins M.J."/>
            <person name="Williams K.H."/>
            <person name="Banfield J.F."/>
        </authorList>
    </citation>
    <scope>NUCLEOTIDE SEQUENCE [LARGE SCALE GENOMIC DNA]</scope>
</reference>
<dbReference type="AlphaFoldDB" id="A0A0G1C9P0"/>